<reference evidence="2" key="1">
    <citation type="submission" date="2016-04" db="EMBL/GenBank/DDBJ databases">
        <title>Draft genome sequence of Paludibacter jiangxiensis strain NM7.</title>
        <authorList>
            <person name="Qiu Y."/>
            <person name="Matsuura N."/>
            <person name="Ohashi A."/>
            <person name="Tourlousse M.D."/>
            <person name="Sekiguchi Y."/>
        </authorList>
    </citation>
    <scope>NUCLEOTIDE SEQUENCE [LARGE SCALE GENOMIC DNA]</scope>
    <source>
        <strain evidence="2">NM7</strain>
    </source>
</reference>
<gene>
    <name evidence="1" type="ORF">PJIAN_4358</name>
</gene>
<evidence type="ECO:0000313" key="1">
    <source>
        <dbReference type="EMBL" id="GAT63816.1"/>
    </source>
</evidence>
<dbReference type="SUPFAM" id="SSF64076">
    <property type="entry name" value="MTH938-like"/>
    <property type="match status" value="1"/>
</dbReference>
<keyword evidence="2" id="KW-1185">Reference proteome</keyword>
<dbReference type="GO" id="GO:0005737">
    <property type="term" value="C:cytoplasm"/>
    <property type="evidence" value="ECO:0007669"/>
    <property type="project" value="TreeGrafter"/>
</dbReference>
<dbReference type="Gene3D" id="3.40.1230.10">
    <property type="entry name" value="MTH938-like"/>
    <property type="match status" value="1"/>
</dbReference>
<accession>A0A171AIZ9</accession>
<reference evidence="2" key="2">
    <citation type="journal article" date="2017" name="Genome Announc.">
        <title>Draft genome sequence of Paludibacter jiangxiensis NM7(T), a propionate-producing fermentative bacterium.</title>
        <authorList>
            <person name="Qiu Y.-L."/>
            <person name="Tourlousse D.M."/>
            <person name="Matsuura N."/>
            <person name="Ohashi A."/>
            <person name="Sekiguchi Y."/>
        </authorList>
    </citation>
    <scope>NUCLEOTIDE SEQUENCE [LARGE SCALE GENOMIC DNA]</scope>
    <source>
        <strain evidence="2">NM7</strain>
    </source>
</reference>
<dbReference type="OrthoDB" id="8234422at2"/>
<dbReference type="PANTHER" id="PTHR15811">
    <property type="entry name" value="MTH938 DOMAIN-CONTAINING PROTEIN"/>
    <property type="match status" value="1"/>
</dbReference>
<name>A0A171AIZ9_9BACT</name>
<dbReference type="Proteomes" id="UP000076586">
    <property type="component" value="Unassembled WGS sequence"/>
</dbReference>
<comment type="caution">
    <text evidence="1">The sequence shown here is derived from an EMBL/GenBank/DDBJ whole genome shotgun (WGS) entry which is preliminary data.</text>
</comment>
<dbReference type="AlphaFoldDB" id="A0A171AIZ9"/>
<dbReference type="PANTHER" id="PTHR15811:SF5">
    <property type="entry name" value="MTH938 DOMAIN-CONTAINING PROTEIN"/>
    <property type="match status" value="1"/>
</dbReference>
<dbReference type="InterPro" id="IPR036748">
    <property type="entry name" value="MTH938-like_sf"/>
</dbReference>
<dbReference type="InterPro" id="IPR007523">
    <property type="entry name" value="NDUFAF3/AAMDC"/>
</dbReference>
<sequence length="120" mass="13048">MQPTIDSTRFGEITIEGKTYTHDVVIGLDGTVRNRNKRLSSAQYGTSHILSLDEAHDVYAAGAALLIVGTGQTGYVELSDTANEYFKQHGCHVLLLPTPQAIETWNSVEEAAIGLFHVTC</sequence>
<organism evidence="1 2">
    <name type="scientific">Paludibacter jiangxiensis</name>
    <dbReference type="NCBI Taxonomy" id="681398"/>
    <lineage>
        <taxon>Bacteria</taxon>
        <taxon>Pseudomonadati</taxon>
        <taxon>Bacteroidota</taxon>
        <taxon>Bacteroidia</taxon>
        <taxon>Bacteroidales</taxon>
        <taxon>Paludibacteraceae</taxon>
        <taxon>Paludibacter</taxon>
    </lineage>
</organism>
<evidence type="ECO:0000313" key="2">
    <source>
        <dbReference type="Proteomes" id="UP000076586"/>
    </source>
</evidence>
<dbReference type="RefSeq" id="WP_068705355.1">
    <property type="nucleotide sequence ID" value="NZ_BDCR01000004.1"/>
</dbReference>
<protein>
    <submittedName>
        <fullName evidence="1">Uncharacterized protein</fullName>
    </submittedName>
</protein>
<proteinExistence type="predicted"/>
<dbReference type="EMBL" id="BDCR01000004">
    <property type="protein sequence ID" value="GAT63816.1"/>
    <property type="molecule type" value="Genomic_DNA"/>
</dbReference>
<dbReference type="Pfam" id="PF04430">
    <property type="entry name" value="DUF498"/>
    <property type="match status" value="1"/>
</dbReference>